<comment type="caution">
    <text evidence="2">The sequence shown here is derived from an EMBL/GenBank/DDBJ whole genome shotgun (WGS) entry which is preliminary data.</text>
</comment>
<dbReference type="PROSITE" id="PS51688">
    <property type="entry name" value="ICA"/>
    <property type="match status" value="1"/>
</dbReference>
<feature type="domain" description="Peptidase S74" evidence="1">
    <location>
        <begin position="866"/>
        <end position="1015"/>
    </location>
</feature>
<dbReference type="EMBL" id="LAZR01000271">
    <property type="protein sequence ID" value="KKN77956.1"/>
    <property type="molecule type" value="Genomic_DNA"/>
</dbReference>
<protein>
    <recommendedName>
        <fullName evidence="1">Peptidase S74 domain-containing protein</fullName>
    </recommendedName>
</protein>
<organism evidence="2">
    <name type="scientific">marine sediment metagenome</name>
    <dbReference type="NCBI Taxonomy" id="412755"/>
    <lineage>
        <taxon>unclassified sequences</taxon>
        <taxon>metagenomes</taxon>
        <taxon>ecological metagenomes</taxon>
    </lineage>
</organism>
<dbReference type="AlphaFoldDB" id="A0A0F9VWX0"/>
<reference evidence="2" key="1">
    <citation type="journal article" date="2015" name="Nature">
        <title>Complex archaea that bridge the gap between prokaryotes and eukaryotes.</title>
        <authorList>
            <person name="Spang A."/>
            <person name="Saw J.H."/>
            <person name="Jorgensen S.L."/>
            <person name="Zaremba-Niedzwiedzka K."/>
            <person name="Martijn J."/>
            <person name="Lind A.E."/>
            <person name="van Eijk R."/>
            <person name="Schleper C."/>
            <person name="Guy L."/>
            <person name="Ettema T.J."/>
        </authorList>
    </citation>
    <scope>NUCLEOTIDE SEQUENCE</scope>
</reference>
<evidence type="ECO:0000259" key="1">
    <source>
        <dbReference type="PROSITE" id="PS51688"/>
    </source>
</evidence>
<accession>A0A0F9VWX0</accession>
<name>A0A0F9VWX0_9ZZZZ</name>
<sequence length="1020" mass="102850">MVSAIDKTKPVVSVPTTASVRSNFTSAADEITAVQGGEFKDLSMTEGGLVLASSSTEIKSTAVLGDGVVLVGDGVTDPVSLAAFTSSTGTLKHESGGLEFDASAVANADFVVGTGAGTMGLESGATARSSLGVGTGNSPQFTSLTLSGGLTFSGANPEIRGGDTNGVTVISANTDALGAILALYGDTHASRAGDYEFRDDAGVVYDYDASDNEHKFGGTITGGTFVVTTNVIKTDENTTALSIYGGTTAADGAVLNLYPDGHANADDIEFVAASATKMLYDHSNTDWGFTGSLTVSGAVTGSNLSGTNTGDDTTALDFAVTDESADTTCFPVFVTAATGDLAPKSGTNLTFNSSTGDLTPTLLAGVSPATAQYTSAEETKLAGIETSADVTDSTNVLAALAGQALSIGTVEITGNIIKTDENTTALSIYGGTTAADGAVLNLYPDGHANADDIEFVAASATKMLYDHSNTDWGFTGNVTATGTLSGSDLTLGGANPDIIGSDTNGVLTISSNTDVLGGMVKFYGDTHASRAGDYAFLDDTTEKYDFDATDSEHTFTGAVTATGAVTGSNLSGTNTGDGASISADYNIEGGVFGKTESNTPFFTHLGAGGPTSVTGISNVAIGEGAAGSLTSGTGNVIIGRDALDGATAPVNAVAIGLSAMGNGNVSGVGNIAVGNTAGNDLTSGIYSVLVGQAAGANITQANNTIAIGRQTIGTGITIGTDNLAIGRSAGNNLTTGTYNVLIGSLAGVNITGGDYNIAIGEGALDAATTSGILNNNIAIGQDAMGTGVLDGDNNIAIGQGAGIAMTSALDNTIVGALAATSLTTGNNNTIIGQNAEPSGATVSNEVTIGDTTVSTTRVQVDWTILSDERDKTDIVPISDESLAFINALTPVTFKLDDRTWYYDEEAIVTPGKMITPEGVNGDGKIIPEEREPDKEKIIRHPKPRDGSKITSIVRPGLTAQDVMVAAAIHGNGQFDDIVNSTNPERLEYIPSAILFPLIKAVQELSAKNDALEARLTAGGL</sequence>
<gene>
    <name evidence="2" type="ORF">LCGC14_0355210</name>
</gene>
<evidence type="ECO:0000313" key="2">
    <source>
        <dbReference type="EMBL" id="KKN77956.1"/>
    </source>
</evidence>
<dbReference type="Pfam" id="PF13884">
    <property type="entry name" value="Peptidase_S74"/>
    <property type="match status" value="1"/>
</dbReference>
<proteinExistence type="predicted"/>
<dbReference type="InterPro" id="IPR030392">
    <property type="entry name" value="S74_ICA"/>
</dbReference>